<dbReference type="InterPro" id="IPR029058">
    <property type="entry name" value="AB_hydrolase_fold"/>
</dbReference>
<keyword evidence="5 8" id="KW-0378">Hydrolase</keyword>
<evidence type="ECO:0000256" key="1">
    <source>
        <dbReference type="ARBA" id="ARBA00006249"/>
    </source>
</evidence>
<evidence type="ECO:0000256" key="2">
    <source>
        <dbReference type="ARBA" id="ARBA00022487"/>
    </source>
</evidence>
<evidence type="ECO:0000256" key="7">
    <source>
        <dbReference type="ARBA" id="ARBA00023157"/>
    </source>
</evidence>
<dbReference type="GO" id="GO:0030600">
    <property type="term" value="F:feruloyl esterase activity"/>
    <property type="evidence" value="ECO:0007669"/>
    <property type="project" value="UniProtKB-ARBA"/>
</dbReference>
<name>A0A3D8T333_9EURO</name>
<dbReference type="GeneID" id="38110659"/>
<accession>A0A3D8T333</accession>
<protein>
    <recommendedName>
        <fullName evidence="8">Carboxylic ester hydrolase</fullName>
        <ecNumber evidence="8">3.1.1.-</ecNumber>
    </recommendedName>
</protein>
<dbReference type="GO" id="GO:0046872">
    <property type="term" value="F:metal ion binding"/>
    <property type="evidence" value="ECO:0007669"/>
    <property type="project" value="UniProtKB-KW"/>
</dbReference>
<dbReference type="EMBL" id="PVWQ01000001">
    <property type="protein sequence ID" value="RDW92967.1"/>
    <property type="molecule type" value="Genomic_DNA"/>
</dbReference>
<dbReference type="EC" id="3.1.1.-" evidence="8"/>
<keyword evidence="6" id="KW-0106">Calcium</keyword>
<evidence type="ECO:0000313" key="10">
    <source>
        <dbReference type="Proteomes" id="UP000256690"/>
    </source>
</evidence>
<keyword evidence="2" id="KW-0719">Serine esterase</keyword>
<keyword evidence="3" id="KW-0479">Metal-binding</keyword>
<evidence type="ECO:0000256" key="4">
    <source>
        <dbReference type="ARBA" id="ARBA00022729"/>
    </source>
</evidence>
<keyword evidence="7" id="KW-1015">Disulfide bond</keyword>
<dbReference type="PANTHER" id="PTHR33938:SF7">
    <property type="entry name" value="CARBOXYLIC ESTER HYDROLASE"/>
    <property type="match status" value="1"/>
</dbReference>
<evidence type="ECO:0000256" key="6">
    <source>
        <dbReference type="ARBA" id="ARBA00022837"/>
    </source>
</evidence>
<evidence type="ECO:0000313" key="9">
    <source>
        <dbReference type="EMBL" id="RDW92967.1"/>
    </source>
</evidence>
<feature type="chain" id="PRO_5017497155" description="Carboxylic ester hydrolase" evidence="8">
    <location>
        <begin position="22"/>
        <end position="576"/>
    </location>
</feature>
<evidence type="ECO:0000256" key="8">
    <source>
        <dbReference type="RuleBase" id="RU361238"/>
    </source>
</evidence>
<organism evidence="9 10">
    <name type="scientific">Aspergillus mulundensis</name>
    <dbReference type="NCBI Taxonomy" id="1810919"/>
    <lineage>
        <taxon>Eukaryota</taxon>
        <taxon>Fungi</taxon>
        <taxon>Dikarya</taxon>
        <taxon>Ascomycota</taxon>
        <taxon>Pezizomycotina</taxon>
        <taxon>Eurotiomycetes</taxon>
        <taxon>Eurotiomycetidae</taxon>
        <taxon>Eurotiales</taxon>
        <taxon>Aspergillaceae</taxon>
        <taxon>Aspergillus</taxon>
        <taxon>Aspergillus subgen. Nidulantes</taxon>
    </lineage>
</organism>
<dbReference type="InterPro" id="IPR011118">
    <property type="entry name" value="Tannase/feruloyl_esterase"/>
</dbReference>
<dbReference type="Pfam" id="PF07519">
    <property type="entry name" value="Tannase"/>
    <property type="match status" value="1"/>
</dbReference>
<dbReference type="PANTHER" id="PTHR33938">
    <property type="entry name" value="FERULOYL ESTERASE B-RELATED"/>
    <property type="match status" value="1"/>
</dbReference>
<dbReference type="AlphaFoldDB" id="A0A3D8T333"/>
<dbReference type="OrthoDB" id="3039123at2759"/>
<evidence type="ECO:0000256" key="3">
    <source>
        <dbReference type="ARBA" id="ARBA00022723"/>
    </source>
</evidence>
<evidence type="ECO:0000256" key="5">
    <source>
        <dbReference type="ARBA" id="ARBA00022801"/>
    </source>
</evidence>
<dbReference type="Proteomes" id="UP000256690">
    <property type="component" value="Unassembled WGS sequence"/>
</dbReference>
<proteinExistence type="inferred from homology"/>
<sequence length="576" mass="62082">MRQFPGIAAGIALAASHAAAGSSVASLCTVSHVQSALPANGTLLGIDMLPSSVTATTTNTTSGEYCKVAVSYVHTGTTDEIVLNYGFPSPDAFKNRFYVAGGFGYSLNSDVTGGLEYGAVSGATDAGYGALTGTTVDEVNLLGNGTINWDPIFMFAYQGLGEMTTIGKPLTRAFYGLDDDAKVYTYYEGCSDGGRQGMSQVQRYGDEYDGVVVGAPAFRYGQQQVNHLFSSVVEQTLDYYPPTCELAKIVNATISACDPLDGRSDGVISRSDLCQEQFDLTSIIGESYHCAATTSTSLGFNFGKRNDGTSSSTTPEQSGKVTAQGVAVAQAIYDGLFNSNGDRAYLSYRIGSKFTDAETTYDNTTQTWGVSIPSTGGEFVARFIELLDIDNLSTLDNITYDTLVSWMDTAMTRYMDTLQTTLPDLSTFLSSGGKMIHYHGEADPSVPTASSVHYWQSVLDIMYPHLSSSEAQEKLKEWYQLFIIPGASHCASNSLQPNGPFPQDNMATIIRWVEEGVQPTGLNATVTEGNYSGEVQSLCQFPKRPMWKKGAWECVADEKGAETFQYTFPAFKVPVY</sequence>
<comment type="caution">
    <text evidence="9">The sequence shown here is derived from an EMBL/GenBank/DDBJ whole genome shotgun (WGS) entry which is preliminary data.</text>
</comment>
<gene>
    <name evidence="9" type="ORF">DSM5745_00289</name>
</gene>
<dbReference type="SUPFAM" id="SSF53474">
    <property type="entry name" value="alpha/beta-Hydrolases"/>
    <property type="match status" value="2"/>
</dbReference>
<dbReference type="RefSeq" id="XP_026608150.1">
    <property type="nucleotide sequence ID" value="XM_026742305.1"/>
</dbReference>
<reference evidence="9 10" key="1">
    <citation type="journal article" date="2018" name="IMA Fungus">
        <title>IMA Genome-F 9: Draft genome sequence of Annulohypoxylon stygium, Aspergillus mulundensis, Berkeleyomyces basicola (syn. Thielaviopsis basicola), Ceratocystis smalleyi, two Cercospora beticola strains, Coleophoma cylindrospora, Fusarium fracticaudum, Phialophora cf. hyalina, and Morchella septimelata.</title>
        <authorList>
            <person name="Wingfield B.D."/>
            <person name="Bills G.F."/>
            <person name="Dong Y."/>
            <person name="Huang W."/>
            <person name="Nel W.J."/>
            <person name="Swalarsk-Parry B.S."/>
            <person name="Vaghefi N."/>
            <person name="Wilken P.M."/>
            <person name="An Z."/>
            <person name="de Beer Z.W."/>
            <person name="De Vos L."/>
            <person name="Chen L."/>
            <person name="Duong T.A."/>
            <person name="Gao Y."/>
            <person name="Hammerbacher A."/>
            <person name="Kikkert J.R."/>
            <person name="Li Y."/>
            <person name="Li H."/>
            <person name="Li K."/>
            <person name="Li Q."/>
            <person name="Liu X."/>
            <person name="Ma X."/>
            <person name="Naidoo K."/>
            <person name="Pethybridge S.J."/>
            <person name="Sun J."/>
            <person name="Steenkamp E.T."/>
            <person name="van der Nest M.A."/>
            <person name="van Wyk S."/>
            <person name="Wingfield M.J."/>
            <person name="Xiong C."/>
            <person name="Yue Q."/>
            <person name="Zhang X."/>
        </authorList>
    </citation>
    <scope>NUCLEOTIDE SEQUENCE [LARGE SCALE GENOMIC DNA]</scope>
    <source>
        <strain evidence="9 10">DSM 5745</strain>
    </source>
</reference>
<keyword evidence="4 8" id="KW-0732">Signal</keyword>
<comment type="similarity">
    <text evidence="1 8">Belongs to the tannase family.</text>
</comment>
<feature type="signal peptide" evidence="8">
    <location>
        <begin position="1"/>
        <end position="21"/>
    </location>
</feature>
<keyword evidence="10" id="KW-1185">Reference proteome</keyword>